<feature type="compositionally biased region" description="Gly residues" evidence="2">
    <location>
        <begin position="38"/>
        <end position="50"/>
    </location>
</feature>
<dbReference type="CDD" id="cd06464">
    <property type="entry name" value="ACD_sHsps-like"/>
    <property type="match status" value="1"/>
</dbReference>
<dbReference type="eggNOG" id="arCOG01833">
    <property type="taxonomic scope" value="Archaea"/>
</dbReference>
<comment type="similarity">
    <text evidence="1">Belongs to the small heat shock protein (HSP20) family.</text>
</comment>
<sequence length="141" mass="15508">MRRDDRDEPFDDLFREIERMMNEMMSGADTNVDFDSAGGPGPGTGTGSNNGFGSDTHVDIHDTDDEIRVVADLPGVEKNNIELECDGKTLTISASSEHREYDERVSLPRRVNEHTASATYNNGVLEVVFEPAEKSSGISLE</sequence>
<protein>
    <submittedName>
        <fullName evidence="4">Heat shock protein Hsp20</fullName>
    </submittedName>
</protein>
<feature type="region of interest" description="Disordered" evidence="2">
    <location>
        <begin position="27"/>
        <end position="59"/>
    </location>
</feature>
<dbReference type="PROSITE" id="PS01031">
    <property type="entry name" value="SHSP"/>
    <property type="match status" value="1"/>
</dbReference>
<keyword evidence="4" id="KW-0346">Stress response</keyword>
<evidence type="ECO:0000313" key="4">
    <source>
        <dbReference type="EMBL" id="EMA31884.1"/>
    </source>
</evidence>
<comment type="caution">
    <text evidence="4">The sequence shown here is derived from an EMBL/GenBank/DDBJ whole genome shotgun (WGS) entry which is preliminary data.</text>
</comment>
<keyword evidence="5" id="KW-1185">Reference proteome</keyword>
<accession>M0LHG5</accession>
<evidence type="ECO:0000259" key="3">
    <source>
        <dbReference type="PROSITE" id="PS01031"/>
    </source>
</evidence>
<reference evidence="4 5" key="1">
    <citation type="journal article" date="2014" name="PLoS Genet.">
        <title>Phylogenetically driven sequencing of extremely halophilic archaea reveals strategies for static and dynamic osmo-response.</title>
        <authorList>
            <person name="Becker E.A."/>
            <person name="Seitzer P.M."/>
            <person name="Tritt A."/>
            <person name="Larsen D."/>
            <person name="Krusor M."/>
            <person name="Yao A.I."/>
            <person name="Wu D."/>
            <person name="Madern D."/>
            <person name="Eisen J.A."/>
            <person name="Darling A.E."/>
            <person name="Facciotti M.T."/>
        </authorList>
    </citation>
    <scope>NUCLEOTIDE SEQUENCE [LARGE SCALE GENOMIC DNA]</scope>
    <source>
        <strain evidence="4 5">JCM 10879</strain>
    </source>
</reference>
<dbReference type="InterPro" id="IPR008978">
    <property type="entry name" value="HSP20-like_chaperone"/>
</dbReference>
<dbReference type="Proteomes" id="UP000011607">
    <property type="component" value="Unassembled WGS sequence"/>
</dbReference>
<evidence type="ECO:0000313" key="5">
    <source>
        <dbReference type="Proteomes" id="UP000011607"/>
    </source>
</evidence>
<feature type="domain" description="SHSP" evidence="3">
    <location>
        <begin position="49"/>
        <end position="141"/>
    </location>
</feature>
<gene>
    <name evidence="4" type="ORF">C446_15211</name>
</gene>
<dbReference type="RefSeq" id="WP_006673932.1">
    <property type="nucleotide sequence ID" value="NZ_AOMA01000154.1"/>
</dbReference>
<dbReference type="Pfam" id="PF17886">
    <property type="entry name" value="ArsA_HSP20"/>
    <property type="match status" value="1"/>
</dbReference>
<dbReference type="OrthoDB" id="26084at2157"/>
<dbReference type="SUPFAM" id="SSF49764">
    <property type="entry name" value="HSP20-like chaperones"/>
    <property type="match status" value="1"/>
</dbReference>
<name>M0LHG5_9EURY</name>
<organism evidence="4 5">
    <name type="scientific">Halobiforma nitratireducens JCM 10879</name>
    <dbReference type="NCBI Taxonomy" id="1227454"/>
    <lineage>
        <taxon>Archaea</taxon>
        <taxon>Methanobacteriati</taxon>
        <taxon>Methanobacteriota</taxon>
        <taxon>Stenosarchaea group</taxon>
        <taxon>Halobacteria</taxon>
        <taxon>Halobacteriales</taxon>
        <taxon>Natrialbaceae</taxon>
        <taxon>Halobiforma</taxon>
    </lineage>
</organism>
<dbReference type="EMBL" id="AOMA01000154">
    <property type="protein sequence ID" value="EMA31884.1"/>
    <property type="molecule type" value="Genomic_DNA"/>
</dbReference>
<dbReference type="InterPro" id="IPR002068">
    <property type="entry name" value="A-crystallin/Hsp20_dom"/>
</dbReference>
<dbReference type="STRING" id="1227454.C446_15211"/>
<proteinExistence type="inferred from homology"/>
<dbReference type="Gene3D" id="2.60.40.790">
    <property type="match status" value="1"/>
</dbReference>
<evidence type="ECO:0000256" key="1">
    <source>
        <dbReference type="PROSITE-ProRule" id="PRU00285"/>
    </source>
</evidence>
<dbReference type="PATRIC" id="fig|1227454.3.peg.3120"/>
<evidence type="ECO:0000256" key="2">
    <source>
        <dbReference type="SAM" id="MobiDB-lite"/>
    </source>
</evidence>
<dbReference type="AlphaFoldDB" id="M0LHG5"/>
<dbReference type="InterPro" id="IPR040612">
    <property type="entry name" value="ArsA_HSP20-like"/>
</dbReference>